<dbReference type="Pfam" id="PF05346">
    <property type="entry name" value="DUF747"/>
    <property type="match status" value="1"/>
</dbReference>
<sequence length="682" mass="77341">MSTPKRRESRDSESSSIQDLLQNVEANDLNSDDINEEVALTLSAPPSPDGGPTETPKTHLRHRLKKLKLQPDVNESESELEDTTSSLMRKPSRISYDERLTVICDTETSTPLNTPPPTKLEEVFQPRGFFSFFWEELTRGYSLDNDQARYSEKRRKIYAFLRIPLELEQFLLYGLLQCIDAFLYLFTFLPLRLFMSCAGKLFRVKKWTSAETCDVLKVLIIICASMLIREIDSSVLYHQVRSQGVIKLYIFYNMLEVADRLFSSLGQDILDALFWTANSDRITPGNTLRIFGHLAVAIGYATLHSFLVILQATTLNVAFNSHNQAVLAIMMSNNFVELKGSVFKKFAKANLFQMACSDVRERFHIFALLFVVMIRNMTAMNWSIESFGEMVPDIIMVIGAEYFVDWLKHAFITKFNEINSAVYKDFTITIAFDVIRSRDQSAFSDYSDQVSRRMGFIPIPLSIMIIRVLSQTFSIENRGSLLICFIGWLVVFMLKICNGVIMLGKACEHVKKFRDIQARAESNEFRKRMLAKKSRSAPNSPRVSLIDFTDVLHQPAAGKGFTVSDISQWDEIQTPMLIESRISIDRENQTVHRRAKSMAHIPRRDLSEPPPSNNDDTPSNNDGSIGGSIVGVVKVGDEPPMQNQSADNGQLSPKKKTATEGDDELADVTAYKMPEQGVQRIE</sequence>
<comment type="similarity">
    <text evidence="2">Belongs to the TAPT1 family.</text>
</comment>
<dbReference type="EMBL" id="CANHGI010000005">
    <property type="protein sequence ID" value="CAI5451750.1"/>
    <property type="molecule type" value="Genomic_DNA"/>
</dbReference>
<evidence type="ECO:0000256" key="7">
    <source>
        <dbReference type="SAM" id="Phobius"/>
    </source>
</evidence>
<evidence type="ECO:0008006" key="10">
    <source>
        <dbReference type="Google" id="ProtNLM"/>
    </source>
</evidence>
<feature type="transmembrane region" description="Helical" evidence="7">
    <location>
        <begin position="363"/>
        <end position="384"/>
    </location>
</feature>
<evidence type="ECO:0000256" key="1">
    <source>
        <dbReference type="ARBA" id="ARBA00004141"/>
    </source>
</evidence>
<feature type="region of interest" description="Disordered" evidence="6">
    <location>
        <begin position="40"/>
        <end position="60"/>
    </location>
</feature>
<evidence type="ECO:0000256" key="4">
    <source>
        <dbReference type="ARBA" id="ARBA00022989"/>
    </source>
</evidence>
<dbReference type="GO" id="GO:0036064">
    <property type="term" value="C:ciliary basal body"/>
    <property type="evidence" value="ECO:0007669"/>
    <property type="project" value="TreeGrafter"/>
</dbReference>
<feature type="transmembrane region" description="Helical" evidence="7">
    <location>
        <begin position="182"/>
        <end position="202"/>
    </location>
</feature>
<feature type="transmembrane region" description="Helical" evidence="7">
    <location>
        <begin position="481"/>
        <end position="504"/>
    </location>
</feature>
<comment type="caution">
    <text evidence="8">The sequence shown here is derived from an EMBL/GenBank/DDBJ whole genome shotgun (WGS) entry which is preliminary data.</text>
</comment>
<keyword evidence="3 7" id="KW-0812">Transmembrane</keyword>
<evidence type="ECO:0000256" key="6">
    <source>
        <dbReference type="SAM" id="MobiDB-lite"/>
    </source>
</evidence>
<evidence type="ECO:0000256" key="2">
    <source>
        <dbReference type="ARBA" id="ARBA00008803"/>
    </source>
</evidence>
<feature type="transmembrane region" description="Helical" evidence="7">
    <location>
        <begin position="290"/>
        <end position="312"/>
    </location>
</feature>
<dbReference type="AlphaFoldDB" id="A0A9P1N594"/>
<dbReference type="Proteomes" id="UP001152747">
    <property type="component" value="Unassembled WGS sequence"/>
</dbReference>
<proteinExistence type="inferred from homology"/>
<reference evidence="8" key="1">
    <citation type="submission" date="2022-11" db="EMBL/GenBank/DDBJ databases">
        <authorList>
            <person name="Kikuchi T."/>
        </authorList>
    </citation>
    <scope>NUCLEOTIDE SEQUENCE</scope>
    <source>
        <strain evidence="8">PS1010</strain>
    </source>
</reference>
<evidence type="ECO:0000313" key="8">
    <source>
        <dbReference type="EMBL" id="CAI5451750.1"/>
    </source>
</evidence>
<name>A0A9P1N594_9PELO</name>
<protein>
    <recommendedName>
        <fullName evidence="10">Protein TAPT1 homolog</fullName>
    </recommendedName>
</protein>
<gene>
    <name evidence="8" type="ORF">CAMP_LOCUS14387</name>
</gene>
<dbReference type="GO" id="GO:0045724">
    <property type="term" value="P:positive regulation of cilium assembly"/>
    <property type="evidence" value="ECO:0007669"/>
    <property type="project" value="TreeGrafter"/>
</dbReference>
<accession>A0A9P1N594</accession>
<evidence type="ECO:0000313" key="9">
    <source>
        <dbReference type="Proteomes" id="UP001152747"/>
    </source>
</evidence>
<organism evidence="8 9">
    <name type="scientific">Caenorhabditis angaria</name>
    <dbReference type="NCBI Taxonomy" id="860376"/>
    <lineage>
        <taxon>Eukaryota</taxon>
        <taxon>Metazoa</taxon>
        <taxon>Ecdysozoa</taxon>
        <taxon>Nematoda</taxon>
        <taxon>Chromadorea</taxon>
        <taxon>Rhabditida</taxon>
        <taxon>Rhabditina</taxon>
        <taxon>Rhabditomorpha</taxon>
        <taxon>Rhabditoidea</taxon>
        <taxon>Rhabditidae</taxon>
        <taxon>Peloderinae</taxon>
        <taxon>Caenorhabditis</taxon>
    </lineage>
</organism>
<feature type="region of interest" description="Disordered" evidence="6">
    <location>
        <begin position="588"/>
        <end position="682"/>
    </location>
</feature>
<dbReference type="GO" id="GO:0005789">
    <property type="term" value="C:endoplasmic reticulum membrane"/>
    <property type="evidence" value="ECO:0007669"/>
    <property type="project" value="TreeGrafter"/>
</dbReference>
<evidence type="ECO:0000256" key="5">
    <source>
        <dbReference type="ARBA" id="ARBA00023136"/>
    </source>
</evidence>
<evidence type="ECO:0000256" key="3">
    <source>
        <dbReference type="ARBA" id="ARBA00022692"/>
    </source>
</evidence>
<keyword evidence="4 7" id="KW-1133">Transmembrane helix</keyword>
<comment type="subcellular location">
    <subcellularLocation>
        <location evidence="1">Membrane</location>
        <topology evidence="1">Multi-pass membrane protein</topology>
    </subcellularLocation>
</comment>
<keyword evidence="9" id="KW-1185">Reference proteome</keyword>
<keyword evidence="5 7" id="KW-0472">Membrane</keyword>
<dbReference type="OrthoDB" id="29023at2759"/>
<dbReference type="PANTHER" id="PTHR13317:SF4">
    <property type="entry name" value="TRANSMEMBRANE ANTERIOR POSTERIOR TRANSFORMATION PROTEIN 1 HOMOLOG"/>
    <property type="match status" value="1"/>
</dbReference>
<feature type="compositionally biased region" description="Polar residues" evidence="6">
    <location>
        <begin position="641"/>
        <end position="651"/>
    </location>
</feature>
<dbReference type="PANTHER" id="PTHR13317">
    <property type="entry name" value="TRANSMEMBRANE ANTERIOR POSTERIOR TRANSFORMATION PROTEIN 1 HOMOLOG"/>
    <property type="match status" value="1"/>
</dbReference>
<feature type="compositionally biased region" description="Low complexity" evidence="6">
    <location>
        <begin position="613"/>
        <end position="623"/>
    </location>
</feature>
<dbReference type="InterPro" id="IPR008010">
    <property type="entry name" value="Tatp1"/>
</dbReference>